<proteinExistence type="predicted"/>
<protein>
    <submittedName>
        <fullName evidence="1">Uncharacterized protein</fullName>
    </submittedName>
</protein>
<dbReference type="Proteomes" id="UP000308600">
    <property type="component" value="Unassembled WGS sequence"/>
</dbReference>
<dbReference type="EMBL" id="ML208330">
    <property type="protein sequence ID" value="TFK69494.1"/>
    <property type="molecule type" value="Genomic_DNA"/>
</dbReference>
<organism evidence="1 2">
    <name type="scientific">Pluteus cervinus</name>
    <dbReference type="NCBI Taxonomy" id="181527"/>
    <lineage>
        <taxon>Eukaryota</taxon>
        <taxon>Fungi</taxon>
        <taxon>Dikarya</taxon>
        <taxon>Basidiomycota</taxon>
        <taxon>Agaricomycotina</taxon>
        <taxon>Agaricomycetes</taxon>
        <taxon>Agaricomycetidae</taxon>
        <taxon>Agaricales</taxon>
        <taxon>Pluteineae</taxon>
        <taxon>Pluteaceae</taxon>
        <taxon>Pluteus</taxon>
    </lineage>
</organism>
<keyword evidence="2" id="KW-1185">Reference proteome</keyword>
<name>A0ACD3AVW6_9AGAR</name>
<accession>A0ACD3AVW6</accession>
<evidence type="ECO:0000313" key="2">
    <source>
        <dbReference type="Proteomes" id="UP000308600"/>
    </source>
</evidence>
<reference evidence="1 2" key="1">
    <citation type="journal article" date="2019" name="Nat. Ecol. Evol.">
        <title>Megaphylogeny resolves global patterns of mushroom evolution.</title>
        <authorList>
            <person name="Varga T."/>
            <person name="Krizsan K."/>
            <person name="Foldi C."/>
            <person name="Dima B."/>
            <person name="Sanchez-Garcia M."/>
            <person name="Sanchez-Ramirez S."/>
            <person name="Szollosi G.J."/>
            <person name="Szarkandi J.G."/>
            <person name="Papp V."/>
            <person name="Albert L."/>
            <person name="Andreopoulos W."/>
            <person name="Angelini C."/>
            <person name="Antonin V."/>
            <person name="Barry K.W."/>
            <person name="Bougher N.L."/>
            <person name="Buchanan P."/>
            <person name="Buyck B."/>
            <person name="Bense V."/>
            <person name="Catcheside P."/>
            <person name="Chovatia M."/>
            <person name="Cooper J."/>
            <person name="Damon W."/>
            <person name="Desjardin D."/>
            <person name="Finy P."/>
            <person name="Geml J."/>
            <person name="Haridas S."/>
            <person name="Hughes K."/>
            <person name="Justo A."/>
            <person name="Karasinski D."/>
            <person name="Kautmanova I."/>
            <person name="Kiss B."/>
            <person name="Kocsube S."/>
            <person name="Kotiranta H."/>
            <person name="LaButti K.M."/>
            <person name="Lechner B.E."/>
            <person name="Liimatainen K."/>
            <person name="Lipzen A."/>
            <person name="Lukacs Z."/>
            <person name="Mihaltcheva S."/>
            <person name="Morgado L.N."/>
            <person name="Niskanen T."/>
            <person name="Noordeloos M.E."/>
            <person name="Ohm R.A."/>
            <person name="Ortiz-Santana B."/>
            <person name="Ovrebo C."/>
            <person name="Racz N."/>
            <person name="Riley R."/>
            <person name="Savchenko A."/>
            <person name="Shiryaev A."/>
            <person name="Soop K."/>
            <person name="Spirin V."/>
            <person name="Szebenyi C."/>
            <person name="Tomsovsky M."/>
            <person name="Tulloss R.E."/>
            <person name="Uehling J."/>
            <person name="Grigoriev I.V."/>
            <person name="Vagvolgyi C."/>
            <person name="Papp T."/>
            <person name="Martin F.M."/>
            <person name="Miettinen O."/>
            <person name="Hibbett D.S."/>
            <person name="Nagy L.G."/>
        </authorList>
    </citation>
    <scope>NUCLEOTIDE SEQUENCE [LARGE SCALE GENOMIC DNA]</scope>
    <source>
        <strain evidence="1 2">NL-1719</strain>
    </source>
</reference>
<gene>
    <name evidence="1" type="ORF">BDN72DRAFT_840346</name>
</gene>
<evidence type="ECO:0000313" key="1">
    <source>
        <dbReference type="EMBL" id="TFK69494.1"/>
    </source>
</evidence>
<sequence length="285" mass="32548">MPDQPELPPEIEEIIFSLAVQDDWTSAKSLILVAKRVHHWLIPQIYKVAIFHESRPERPTPKFDSRSLITHGKHVRHAMFHNGTTRLTLLHNRPGECLAWCPNAIDVALWISDECYDKVLIEQLLRLPLMRLSLNLGCLQNTVRQYPEISAPIHFPSVTQLELINPGNLISPHQLKEMFPALTHLALNASGHNLISMTKDVLTLWKDQLKVLLWYRGESASEYPTLAYPEDDNPLPSDDPRLVVIRYGRGYVGSWYEGTRGGLSIWRVAEEAITRPEEVSRDSSN</sequence>